<sequence length="75" mass="9171">MKKINKKKHIYLLFNDIYNCPLHLFLFCFSIFVFLPSYYTMTITFYFPHNFAFHYILVFLLVRHSWPSVKKGNNV</sequence>
<evidence type="ECO:0000313" key="1">
    <source>
        <dbReference type="EMBL" id="CAJ2654148.1"/>
    </source>
</evidence>
<reference evidence="1" key="1">
    <citation type="submission" date="2023-10" db="EMBL/GenBank/DDBJ databases">
        <authorList>
            <person name="Rodriguez Cubillos JULIANA M."/>
            <person name="De Vega J."/>
        </authorList>
    </citation>
    <scope>NUCLEOTIDE SEQUENCE</scope>
</reference>
<accession>A0ACB0KCI1</accession>
<gene>
    <name evidence="1" type="ORF">MILVUS5_LOCUS21366</name>
</gene>
<proteinExistence type="predicted"/>
<evidence type="ECO:0000313" key="2">
    <source>
        <dbReference type="Proteomes" id="UP001177021"/>
    </source>
</evidence>
<protein>
    <submittedName>
        <fullName evidence="1">Uncharacterized protein</fullName>
    </submittedName>
</protein>
<name>A0ACB0KCI1_TRIPR</name>
<keyword evidence="2" id="KW-1185">Reference proteome</keyword>
<comment type="caution">
    <text evidence="1">The sequence shown here is derived from an EMBL/GenBank/DDBJ whole genome shotgun (WGS) entry which is preliminary data.</text>
</comment>
<organism evidence="1 2">
    <name type="scientific">Trifolium pratense</name>
    <name type="common">Red clover</name>
    <dbReference type="NCBI Taxonomy" id="57577"/>
    <lineage>
        <taxon>Eukaryota</taxon>
        <taxon>Viridiplantae</taxon>
        <taxon>Streptophyta</taxon>
        <taxon>Embryophyta</taxon>
        <taxon>Tracheophyta</taxon>
        <taxon>Spermatophyta</taxon>
        <taxon>Magnoliopsida</taxon>
        <taxon>eudicotyledons</taxon>
        <taxon>Gunneridae</taxon>
        <taxon>Pentapetalae</taxon>
        <taxon>rosids</taxon>
        <taxon>fabids</taxon>
        <taxon>Fabales</taxon>
        <taxon>Fabaceae</taxon>
        <taxon>Papilionoideae</taxon>
        <taxon>50 kb inversion clade</taxon>
        <taxon>NPAAA clade</taxon>
        <taxon>Hologalegina</taxon>
        <taxon>IRL clade</taxon>
        <taxon>Trifolieae</taxon>
        <taxon>Trifolium</taxon>
    </lineage>
</organism>
<dbReference type="Proteomes" id="UP001177021">
    <property type="component" value="Unassembled WGS sequence"/>
</dbReference>
<dbReference type="EMBL" id="CASHSV030000206">
    <property type="protein sequence ID" value="CAJ2654148.1"/>
    <property type="molecule type" value="Genomic_DNA"/>
</dbReference>